<keyword evidence="2" id="KW-0547">Nucleotide-binding</keyword>
<evidence type="ECO:0000259" key="4">
    <source>
        <dbReference type="PROSITE" id="PS50893"/>
    </source>
</evidence>
<proteinExistence type="predicted"/>
<dbReference type="RefSeq" id="WP_106838574.1">
    <property type="nucleotide sequence ID" value="NZ_JBCNIW010000019.1"/>
</dbReference>
<dbReference type="GO" id="GO:0005524">
    <property type="term" value="F:ATP binding"/>
    <property type="evidence" value="ECO:0007669"/>
    <property type="project" value="UniProtKB-KW"/>
</dbReference>
<dbReference type="EMBL" id="PXZM01000012">
    <property type="protein sequence ID" value="PSJ97314.1"/>
    <property type="molecule type" value="Genomic_DNA"/>
</dbReference>
<name>A0A2P7VDK9_9BACL</name>
<dbReference type="PROSITE" id="PS50893">
    <property type="entry name" value="ABC_TRANSPORTER_2"/>
    <property type="match status" value="1"/>
</dbReference>
<evidence type="ECO:0000256" key="2">
    <source>
        <dbReference type="ARBA" id="ARBA00022741"/>
    </source>
</evidence>
<dbReference type="InterPro" id="IPR050153">
    <property type="entry name" value="Metal_Ion_Import_ABC"/>
</dbReference>
<sequence length="268" mass="30781">MIRVEHLNFQYPNSDRQIFKDLSFHVPKGEALAILGTNGIGKTTFVKCLLGFLAYQSGDIFIDDESVKQMDTSKYWKLVSYVPQSKKAAFGFTGLEMTVMGLSPYVKMGRTPTKEDYERAYEQLRKLGIEHLSERNCNKMSGGELQMVLIARSLIKNPKILIMDEPESHLDLRNQLKILNMIEELNSRGEYSIIINTHFPQHAFRIAKSTLLLGYDGYIFDKTEHVVTTRNMRDYFGINSEILSYERAEKSYSTILPIDLQNSQEVSQ</sequence>
<dbReference type="Gene3D" id="3.40.50.300">
    <property type="entry name" value="P-loop containing nucleotide triphosphate hydrolases"/>
    <property type="match status" value="1"/>
</dbReference>
<dbReference type="Proteomes" id="UP000240419">
    <property type="component" value="Unassembled WGS sequence"/>
</dbReference>
<dbReference type="CDD" id="cd03214">
    <property type="entry name" value="ABC_Iron-Siderophores_B12_Hemin"/>
    <property type="match status" value="1"/>
</dbReference>
<dbReference type="InterPro" id="IPR027417">
    <property type="entry name" value="P-loop_NTPase"/>
</dbReference>
<evidence type="ECO:0000313" key="6">
    <source>
        <dbReference type="Proteomes" id="UP000240419"/>
    </source>
</evidence>
<feature type="domain" description="ABC transporter" evidence="4">
    <location>
        <begin position="2"/>
        <end position="240"/>
    </location>
</feature>
<dbReference type="SMART" id="SM00382">
    <property type="entry name" value="AAA"/>
    <property type="match status" value="1"/>
</dbReference>
<dbReference type="SUPFAM" id="SSF52540">
    <property type="entry name" value="P-loop containing nucleoside triphosphate hydrolases"/>
    <property type="match status" value="1"/>
</dbReference>
<reference evidence="5 6" key="1">
    <citation type="submission" date="2018-03" db="EMBL/GenBank/DDBJ databases">
        <title>Brevisbacillus phylogenomics.</title>
        <authorList>
            <person name="Dunlap C."/>
        </authorList>
    </citation>
    <scope>NUCLEOTIDE SEQUENCE [LARGE SCALE GENOMIC DNA]</scope>
    <source>
        <strain evidence="5 6">NRRL NRS-1210</strain>
    </source>
</reference>
<dbReference type="InterPro" id="IPR003593">
    <property type="entry name" value="AAA+_ATPase"/>
</dbReference>
<dbReference type="Pfam" id="PF00005">
    <property type="entry name" value="ABC_tran"/>
    <property type="match status" value="1"/>
</dbReference>
<dbReference type="FunFam" id="3.40.50.300:FF:000134">
    <property type="entry name" value="Iron-enterobactin ABC transporter ATP-binding protein"/>
    <property type="match status" value="1"/>
</dbReference>
<keyword evidence="6" id="KW-1185">Reference proteome</keyword>
<dbReference type="InterPro" id="IPR017871">
    <property type="entry name" value="ABC_transporter-like_CS"/>
</dbReference>
<dbReference type="OrthoDB" id="9806726at2"/>
<comment type="caution">
    <text evidence="5">The sequence shown here is derived from an EMBL/GenBank/DDBJ whole genome shotgun (WGS) entry which is preliminary data.</text>
</comment>
<keyword evidence="1" id="KW-0813">Transport</keyword>
<dbReference type="PROSITE" id="PS00211">
    <property type="entry name" value="ABC_TRANSPORTER_1"/>
    <property type="match status" value="1"/>
</dbReference>
<keyword evidence="3" id="KW-0067">ATP-binding</keyword>
<dbReference type="InterPro" id="IPR003439">
    <property type="entry name" value="ABC_transporter-like_ATP-bd"/>
</dbReference>
<evidence type="ECO:0000313" key="5">
    <source>
        <dbReference type="EMBL" id="PSJ97314.1"/>
    </source>
</evidence>
<dbReference type="AlphaFoldDB" id="A0A2P7VDK9"/>
<dbReference type="PANTHER" id="PTHR42734:SF19">
    <property type="entry name" value="IRON COMPOUNDS ABC TRANSPORTER, ATP-BINDING PROTEIN"/>
    <property type="match status" value="1"/>
</dbReference>
<dbReference type="GO" id="GO:0016887">
    <property type="term" value="F:ATP hydrolysis activity"/>
    <property type="evidence" value="ECO:0007669"/>
    <property type="project" value="InterPro"/>
</dbReference>
<dbReference type="PANTHER" id="PTHR42734">
    <property type="entry name" value="METAL TRANSPORT SYSTEM ATP-BINDING PROTEIN TM_0124-RELATED"/>
    <property type="match status" value="1"/>
</dbReference>
<evidence type="ECO:0000256" key="1">
    <source>
        <dbReference type="ARBA" id="ARBA00022448"/>
    </source>
</evidence>
<protein>
    <submittedName>
        <fullName evidence="5">ABC transporter</fullName>
    </submittedName>
</protein>
<gene>
    <name evidence="5" type="ORF">C7R93_09340</name>
</gene>
<organism evidence="5 6">
    <name type="scientific">Brevibacillus fortis</name>
    <dbReference type="NCBI Taxonomy" id="2126352"/>
    <lineage>
        <taxon>Bacteria</taxon>
        <taxon>Bacillati</taxon>
        <taxon>Bacillota</taxon>
        <taxon>Bacilli</taxon>
        <taxon>Bacillales</taxon>
        <taxon>Paenibacillaceae</taxon>
        <taxon>Brevibacillus</taxon>
    </lineage>
</organism>
<accession>A0A2P7VDK9</accession>
<evidence type="ECO:0000256" key="3">
    <source>
        <dbReference type="ARBA" id="ARBA00022840"/>
    </source>
</evidence>